<dbReference type="EMBL" id="JAERRJ010000033">
    <property type="protein sequence ID" value="MBL1080305.1"/>
    <property type="molecule type" value="Genomic_DNA"/>
</dbReference>
<name>A0ABS1MJU0_9NOCA</name>
<proteinExistence type="predicted"/>
<evidence type="ECO:0000313" key="3">
    <source>
        <dbReference type="Proteomes" id="UP000602198"/>
    </source>
</evidence>
<feature type="compositionally biased region" description="Basic and acidic residues" evidence="1">
    <location>
        <begin position="13"/>
        <end position="22"/>
    </location>
</feature>
<organism evidence="2 3">
    <name type="scientific">Nocardia acididurans</name>
    <dbReference type="NCBI Taxonomy" id="2802282"/>
    <lineage>
        <taxon>Bacteria</taxon>
        <taxon>Bacillati</taxon>
        <taxon>Actinomycetota</taxon>
        <taxon>Actinomycetes</taxon>
        <taxon>Mycobacteriales</taxon>
        <taxon>Nocardiaceae</taxon>
        <taxon>Nocardia</taxon>
    </lineage>
</organism>
<evidence type="ECO:0000313" key="2">
    <source>
        <dbReference type="EMBL" id="MBL1080305.1"/>
    </source>
</evidence>
<protein>
    <recommendedName>
        <fullName evidence="4">Integrase SAM-like N-terminal domain-containing protein</fullName>
    </recommendedName>
</protein>
<feature type="region of interest" description="Disordered" evidence="1">
    <location>
        <begin position="1"/>
        <end position="22"/>
    </location>
</feature>
<reference evidence="2 3" key="1">
    <citation type="submission" date="2021-01" db="EMBL/GenBank/DDBJ databases">
        <title>WGS of actinomycetes isolated from Thailand.</title>
        <authorList>
            <person name="Thawai C."/>
        </authorList>
    </citation>
    <scope>NUCLEOTIDE SEQUENCE [LARGE SCALE GENOMIC DNA]</scope>
    <source>
        <strain evidence="2 3">LPG 2</strain>
    </source>
</reference>
<gene>
    <name evidence="2" type="ORF">JK358_38510</name>
</gene>
<evidence type="ECO:0000256" key="1">
    <source>
        <dbReference type="SAM" id="MobiDB-lite"/>
    </source>
</evidence>
<sequence length="199" mass="22440">MAQVSLEPGALPPKDKLNPVKGKDGLWRLTRIRHRSHSGEYVKTSAVGRTRRECLDEWDQAFKRNVHKGSKRKRTSKRRQFSATDKMGEVFAELDTQYKARVDAGKMSQDTYNNYRCYIYPPAKNAKRSKNPDSFKLDTEMGSLSIAEVADAAWIADYLDEVADSAPSIAYHQHRQLCSAFKIAVLGKGIEAGANPMPY</sequence>
<feature type="non-terminal residue" evidence="2">
    <location>
        <position position="199"/>
    </location>
</feature>
<dbReference type="Proteomes" id="UP000602198">
    <property type="component" value="Unassembled WGS sequence"/>
</dbReference>
<evidence type="ECO:0008006" key="4">
    <source>
        <dbReference type="Google" id="ProtNLM"/>
    </source>
</evidence>
<dbReference type="RefSeq" id="WP_201958781.1">
    <property type="nucleotide sequence ID" value="NZ_JAERRJ010000033.1"/>
</dbReference>
<accession>A0ABS1MJU0</accession>
<comment type="caution">
    <text evidence="2">The sequence shown here is derived from an EMBL/GenBank/DDBJ whole genome shotgun (WGS) entry which is preliminary data.</text>
</comment>
<keyword evidence="3" id="KW-1185">Reference proteome</keyword>